<comment type="similarity">
    <text evidence="2">Belongs to the metaxin family.</text>
</comment>
<evidence type="ECO:0000256" key="2">
    <source>
        <dbReference type="ARBA" id="ARBA00009170"/>
    </source>
</evidence>
<dbReference type="Gene3D" id="1.20.1050.10">
    <property type="match status" value="1"/>
</dbReference>
<dbReference type="Pfam" id="PF10568">
    <property type="entry name" value="Tom37"/>
    <property type="match status" value="1"/>
</dbReference>
<organism evidence="10 11">
    <name type="scientific">Galendromus occidentalis</name>
    <name type="common">western predatory mite</name>
    <dbReference type="NCBI Taxonomy" id="34638"/>
    <lineage>
        <taxon>Eukaryota</taxon>
        <taxon>Metazoa</taxon>
        <taxon>Ecdysozoa</taxon>
        <taxon>Arthropoda</taxon>
        <taxon>Chelicerata</taxon>
        <taxon>Arachnida</taxon>
        <taxon>Acari</taxon>
        <taxon>Parasitiformes</taxon>
        <taxon>Mesostigmata</taxon>
        <taxon>Gamasina</taxon>
        <taxon>Phytoseioidea</taxon>
        <taxon>Phytoseiidae</taxon>
        <taxon>Typhlodrominae</taxon>
        <taxon>Galendromus</taxon>
    </lineage>
</organism>
<dbReference type="KEGG" id="goe:100903738"/>
<evidence type="ECO:0000313" key="10">
    <source>
        <dbReference type="Proteomes" id="UP000694867"/>
    </source>
</evidence>
<dbReference type="RefSeq" id="XP_003741590.1">
    <property type="nucleotide sequence ID" value="XM_003741542.1"/>
</dbReference>
<dbReference type="Pfam" id="PF17171">
    <property type="entry name" value="GST_C_6"/>
    <property type="match status" value="1"/>
</dbReference>
<evidence type="ECO:0000256" key="7">
    <source>
        <dbReference type="ARBA" id="ARBA00023136"/>
    </source>
</evidence>
<gene>
    <name evidence="11" type="primary">LOC100903738</name>
</gene>
<dbReference type="AlphaFoldDB" id="A0AAJ6VX08"/>
<comment type="subcellular location">
    <subcellularLocation>
        <location evidence="1">Mitochondrion outer membrane</location>
    </subcellularLocation>
</comment>
<evidence type="ECO:0000313" key="11">
    <source>
        <dbReference type="RefSeq" id="XP_003741590.1"/>
    </source>
</evidence>
<evidence type="ECO:0000256" key="4">
    <source>
        <dbReference type="ARBA" id="ARBA00022787"/>
    </source>
</evidence>
<dbReference type="PANTHER" id="PTHR12289">
    <property type="entry name" value="METAXIN RELATED"/>
    <property type="match status" value="1"/>
</dbReference>
<dbReference type="PANTHER" id="PTHR12289:SF38">
    <property type="entry name" value="METAXIN-2"/>
    <property type="match status" value="1"/>
</dbReference>
<keyword evidence="5" id="KW-0653">Protein transport</keyword>
<evidence type="ECO:0000256" key="5">
    <source>
        <dbReference type="ARBA" id="ARBA00022927"/>
    </source>
</evidence>
<dbReference type="GO" id="GO:0007005">
    <property type="term" value="P:mitochondrion organization"/>
    <property type="evidence" value="ECO:0007669"/>
    <property type="project" value="TreeGrafter"/>
</dbReference>
<dbReference type="GO" id="GO:0001401">
    <property type="term" value="C:SAM complex"/>
    <property type="evidence" value="ECO:0007669"/>
    <property type="project" value="InterPro"/>
</dbReference>
<feature type="domain" description="Metaxin glutathione S-transferase" evidence="9">
    <location>
        <begin position="186"/>
        <end position="250"/>
    </location>
</feature>
<evidence type="ECO:0000256" key="3">
    <source>
        <dbReference type="ARBA" id="ARBA00022448"/>
    </source>
</evidence>
<proteinExistence type="inferred from homology"/>
<evidence type="ECO:0000259" key="9">
    <source>
        <dbReference type="Pfam" id="PF17171"/>
    </source>
</evidence>
<accession>A0AAJ6VX08</accession>
<feature type="domain" description="Mitochondrial outer membrane transport complex Sam37/metaxin N-terminal" evidence="8">
    <location>
        <begin position="43"/>
        <end position="163"/>
    </location>
</feature>
<evidence type="ECO:0000259" key="8">
    <source>
        <dbReference type="Pfam" id="PF10568"/>
    </source>
</evidence>
<dbReference type="InterPro" id="IPR033468">
    <property type="entry name" value="Metaxin_GST"/>
</dbReference>
<evidence type="ECO:0000256" key="1">
    <source>
        <dbReference type="ARBA" id="ARBA00004294"/>
    </source>
</evidence>
<keyword evidence="3" id="KW-0813">Transport</keyword>
<reference evidence="11" key="1">
    <citation type="submission" date="2025-08" db="UniProtKB">
        <authorList>
            <consortium name="RefSeq"/>
        </authorList>
    </citation>
    <scope>IDENTIFICATION</scope>
</reference>
<dbReference type="GeneID" id="100903738"/>
<evidence type="ECO:0000256" key="6">
    <source>
        <dbReference type="ARBA" id="ARBA00023128"/>
    </source>
</evidence>
<dbReference type="InterPro" id="IPR019564">
    <property type="entry name" value="Sam37/metaxin_N"/>
</dbReference>
<dbReference type="GO" id="GO:0015031">
    <property type="term" value="P:protein transport"/>
    <property type="evidence" value="ECO:0007669"/>
    <property type="project" value="UniProtKB-KW"/>
</dbReference>
<keyword evidence="7" id="KW-0472">Membrane</keyword>
<name>A0AAJ6VX08_9ACAR</name>
<keyword evidence="6" id="KW-0496">Mitochondrion</keyword>
<dbReference type="InterPro" id="IPR050931">
    <property type="entry name" value="Mito_Protein_Transport_Metaxin"/>
</dbReference>
<keyword evidence="10" id="KW-1185">Reference proteome</keyword>
<keyword evidence="4" id="KW-1000">Mitochondrion outer membrane</keyword>
<protein>
    <submittedName>
        <fullName evidence="11">Metaxin-2</fullName>
    </submittedName>
</protein>
<dbReference type="Proteomes" id="UP000694867">
    <property type="component" value="Unplaced"/>
</dbReference>
<dbReference type="SUPFAM" id="SSF47616">
    <property type="entry name" value="GST C-terminal domain-like"/>
    <property type="match status" value="1"/>
</dbReference>
<dbReference type="InterPro" id="IPR036282">
    <property type="entry name" value="Glutathione-S-Trfase_C_sf"/>
</dbReference>
<sequence length="260" mass="29143">MGTTLLQEAWAVEVGSREPWAEDSKLYQPIEETQAQCNEKAQSLAVQSYLRMCGLDHVVEQRPNAEFISPTGSVPVLQCGSFVLADLDSIVGFVASKGICLTSNLSAAENADHAAYFSLVQTVFDNAELYFSWVVPNGYEVTWKRYGSVYPWPLSDILPWSKRRAVKRAIKDWADKQERDVLEEIDSCLFALSERLAEREWFFGSKPTELDALVFGHLYVLAGESDGTPGSKVSSLIRKYDNLMNICSRVKNTYFKGSLT</sequence>